<dbReference type="SUPFAM" id="SSF55469">
    <property type="entry name" value="FMN-dependent nitroreductase-like"/>
    <property type="match status" value="1"/>
</dbReference>
<dbReference type="CDD" id="cd02062">
    <property type="entry name" value="Nitro_FMN_reductase"/>
    <property type="match status" value="1"/>
</dbReference>
<evidence type="ECO:0000256" key="1">
    <source>
        <dbReference type="ARBA" id="ARBA00001917"/>
    </source>
</evidence>
<dbReference type="Pfam" id="PF00881">
    <property type="entry name" value="Nitroreductase"/>
    <property type="match status" value="1"/>
</dbReference>
<evidence type="ECO:0000256" key="4">
    <source>
        <dbReference type="ARBA" id="ARBA00022643"/>
    </source>
</evidence>
<dbReference type="GO" id="GO:0016491">
    <property type="term" value="F:oxidoreductase activity"/>
    <property type="evidence" value="ECO:0007669"/>
    <property type="project" value="UniProtKB-KW"/>
</dbReference>
<dbReference type="AlphaFoldDB" id="A0A9K3CNU8"/>
<keyword evidence="4" id="KW-0288">FMN</keyword>
<evidence type="ECO:0000259" key="6">
    <source>
        <dbReference type="Pfam" id="PF00881"/>
    </source>
</evidence>
<dbReference type="InterPro" id="IPR029479">
    <property type="entry name" value="Nitroreductase"/>
</dbReference>
<evidence type="ECO:0000313" key="7">
    <source>
        <dbReference type="EMBL" id="GIQ79896.1"/>
    </source>
</evidence>
<dbReference type="PANTHER" id="PTHR43673">
    <property type="entry name" value="NAD(P)H NITROREDUCTASE YDGI-RELATED"/>
    <property type="match status" value="1"/>
</dbReference>
<keyword evidence="3" id="KW-0285">Flavoprotein</keyword>
<evidence type="ECO:0000256" key="2">
    <source>
        <dbReference type="ARBA" id="ARBA00007118"/>
    </source>
</evidence>
<proteinExistence type="inferred from homology"/>
<dbReference type="PANTHER" id="PTHR43673:SF2">
    <property type="entry name" value="NITROREDUCTASE"/>
    <property type="match status" value="1"/>
</dbReference>
<keyword evidence="8" id="KW-1185">Reference proteome</keyword>
<evidence type="ECO:0000256" key="3">
    <source>
        <dbReference type="ARBA" id="ARBA00022630"/>
    </source>
</evidence>
<comment type="cofactor">
    <cofactor evidence="1">
        <name>FMN</name>
        <dbReference type="ChEBI" id="CHEBI:58210"/>
    </cofactor>
</comment>
<gene>
    <name evidence="7" type="ORF">KIPB_000602</name>
</gene>
<sequence>MDARGDKTSYPYGARRSVRKFRGDPVPSDVVTDILETMRTAPSAGNTQDVHVYVVTKQGTKDSLCHAAHNQGMVSCAPLVLVVCGAEEHSRDRDETAATIDTGVFVTPYSYTQVSAILAEAHPQV</sequence>
<comment type="similarity">
    <text evidence="2">Belongs to the nitroreductase family.</text>
</comment>
<feature type="domain" description="Nitroreductase" evidence="6">
    <location>
        <begin position="14"/>
        <end position="87"/>
    </location>
</feature>
<protein>
    <recommendedName>
        <fullName evidence="6">Nitroreductase domain-containing protein</fullName>
    </recommendedName>
</protein>
<keyword evidence="5" id="KW-0560">Oxidoreductase</keyword>
<dbReference type="Proteomes" id="UP000265618">
    <property type="component" value="Unassembled WGS sequence"/>
</dbReference>
<name>A0A9K3CNU8_9EUKA</name>
<dbReference type="OrthoDB" id="41362at2759"/>
<dbReference type="Gene3D" id="3.40.109.10">
    <property type="entry name" value="NADH Oxidase"/>
    <property type="match status" value="1"/>
</dbReference>
<dbReference type="EMBL" id="BDIP01000073">
    <property type="protein sequence ID" value="GIQ79896.1"/>
    <property type="molecule type" value="Genomic_DNA"/>
</dbReference>
<evidence type="ECO:0000313" key="8">
    <source>
        <dbReference type="Proteomes" id="UP000265618"/>
    </source>
</evidence>
<comment type="caution">
    <text evidence="7">The sequence shown here is derived from an EMBL/GenBank/DDBJ whole genome shotgun (WGS) entry which is preliminary data.</text>
</comment>
<dbReference type="InterPro" id="IPR000415">
    <property type="entry name" value="Nitroreductase-like"/>
</dbReference>
<organism evidence="7 8">
    <name type="scientific">Kipferlia bialata</name>
    <dbReference type="NCBI Taxonomy" id="797122"/>
    <lineage>
        <taxon>Eukaryota</taxon>
        <taxon>Metamonada</taxon>
        <taxon>Carpediemonas-like organisms</taxon>
        <taxon>Kipferlia</taxon>
    </lineage>
</organism>
<accession>A0A9K3CNU8</accession>
<reference evidence="7 8" key="1">
    <citation type="journal article" date="2018" name="PLoS ONE">
        <title>The draft genome of Kipferlia bialata reveals reductive genome evolution in fornicate parasites.</title>
        <authorList>
            <person name="Tanifuji G."/>
            <person name="Takabayashi S."/>
            <person name="Kume K."/>
            <person name="Takagi M."/>
            <person name="Nakayama T."/>
            <person name="Kamikawa R."/>
            <person name="Inagaki Y."/>
            <person name="Hashimoto T."/>
        </authorList>
    </citation>
    <scope>NUCLEOTIDE SEQUENCE [LARGE SCALE GENOMIC DNA]</scope>
    <source>
        <strain evidence="7">NY0173</strain>
    </source>
</reference>
<evidence type="ECO:0000256" key="5">
    <source>
        <dbReference type="ARBA" id="ARBA00023002"/>
    </source>
</evidence>